<keyword evidence="3" id="KW-1185">Reference proteome</keyword>
<evidence type="ECO:0000256" key="1">
    <source>
        <dbReference type="SAM" id="Phobius"/>
    </source>
</evidence>
<keyword evidence="1" id="KW-1133">Transmembrane helix</keyword>
<name>A0ABX9IGS8_9FLAO</name>
<reference evidence="2 3" key="1">
    <citation type="journal article" date="2010" name="Syst. Appl. Microbiol.">
        <title>Four new species of Chryseobacterium from the rhizosphere of coastal sand dune plants, Chryseobacterium elymi sp. nov., Chryseobacterium hagamense sp. nov., Chryseobacterium lathyri sp. nov. and Chryseobacterium rhizosphaerae sp. nov.</title>
        <authorList>
            <person name="Cho S.H."/>
            <person name="Lee K.S."/>
            <person name="Shin D.S."/>
            <person name="Han J.H."/>
            <person name="Park K.S."/>
            <person name="Lee C.H."/>
            <person name="Park K.H."/>
            <person name="Kim S.B."/>
        </authorList>
    </citation>
    <scope>NUCLEOTIDE SEQUENCE [LARGE SCALE GENOMIC DNA]</scope>
    <source>
        <strain evidence="2 3">KCTC 22548</strain>
    </source>
</reference>
<gene>
    <name evidence="2" type="ORF">DRF57_18490</name>
</gene>
<proteinExistence type="predicted"/>
<comment type="caution">
    <text evidence="2">The sequence shown here is derived from an EMBL/GenBank/DDBJ whole genome shotgun (WGS) entry which is preliminary data.</text>
</comment>
<feature type="transmembrane region" description="Helical" evidence="1">
    <location>
        <begin position="40"/>
        <end position="64"/>
    </location>
</feature>
<keyword evidence="1" id="KW-0472">Membrane</keyword>
<protein>
    <submittedName>
        <fullName evidence="2">Uncharacterized protein</fullName>
    </submittedName>
</protein>
<evidence type="ECO:0000313" key="2">
    <source>
        <dbReference type="EMBL" id="REC72848.1"/>
    </source>
</evidence>
<evidence type="ECO:0000313" key="3">
    <source>
        <dbReference type="Proteomes" id="UP000256491"/>
    </source>
</evidence>
<dbReference type="EMBL" id="QNUF01000026">
    <property type="protein sequence ID" value="REC72848.1"/>
    <property type="molecule type" value="Genomic_DNA"/>
</dbReference>
<keyword evidence="1" id="KW-0812">Transmembrane</keyword>
<accession>A0ABX9IGS8</accession>
<organism evidence="2 3">
    <name type="scientific">Chryseobacterium rhizosphaerae</name>
    <dbReference type="NCBI Taxonomy" id="395937"/>
    <lineage>
        <taxon>Bacteria</taxon>
        <taxon>Pseudomonadati</taxon>
        <taxon>Bacteroidota</taxon>
        <taxon>Flavobacteriia</taxon>
        <taxon>Flavobacteriales</taxon>
        <taxon>Weeksellaceae</taxon>
        <taxon>Chryseobacterium group</taxon>
        <taxon>Chryseobacterium</taxon>
    </lineage>
</organism>
<dbReference type="Proteomes" id="UP000256491">
    <property type="component" value="Unassembled WGS sequence"/>
</dbReference>
<sequence>MLGIISTIKLEERCTASYILTKSGKIPDSVMPIRASNIEIYQFVIILIWVENILTVSGGLYISLESAHFYFVL</sequence>